<evidence type="ECO:0000256" key="2">
    <source>
        <dbReference type="SAM" id="Phobius"/>
    </source>
</evidence>
<feature type="transmembrane region" description="Helical" evidence="2">
    <location>
        <begin position="83"/>
        <end position="102"/>
    </location>
</feature>
<feature type="transmembrane region" description="Helical" evidence="2">
    <location>
        <begin position="57"/>
        <end position="77"/>
    </location>
</feature>
<keyword evidence="2" id="KW-1133">Transmembrane helix</keyword>
<name>A0AAQ1GB69_9BURK</name>
<gene>
    <name evidence="3" type="ORF">SAMN05216550_101330</name>
</gene>
<feature type="transmembrane region" description="Helical" evidence="2">
    <location>
        <begin position="189"/>
        <end position="207"/>
    </location>
</feature>
<evidence type="ECO:0000313" key="4">
    <source>
        <dbReference type="Proteomes" id="UP000183529"/>
    </source>
</evidence>
<feature type="transmembrane region" description="Helical" evidence="2">
    <location>
        <begin position="12"/>
        <end position="36"/>
    </location>
</feature>
<feature type="transmembrane region" description="Helical" evidence="2">
    <location>
        <begin position="146"/>
        <end position="168"/>
    </location>
</feature>
<feature type="transmembrane region" description="Helical" evidence="2">
    <location>
        <begin position="219"/>
        <end position="238"/>
    </location>
</feature>
<evidence type="ECO:0000313" key="3">
    <source>
        <dbReference type="EMBL" id="SEI89688.1"/>
    </source>
</evidence>
<dbReference type="Proteomes" id="UP000183529">
    <property type="component" value="Unassembled WGS sequence"/>
</dbReference>
<reference evidence="3 4" key="1">
    <citation type="submission" date="2016-10" db="EMBL/GenBank/DDBJ databases">
        <authorList>
            <person name="Varghese N."/>
            <person name="Submissions S."/>
        </authorList>
    </citation>
    <scope>NUCLEOTIDE SEQUENCE [LARGE SCALE GENOMIC DNA]</scope>
    <source>
        <strain evidence="3 4">LMG 22274</strain>
    </source>
</reference>
<dbReference type="AlphaFoldDB" id="A0AAQ1GB69"/>
<feature type="transmembrane region" description="Helical" evidence="2">
    <location>
        <begin position="114"/>
        <end position="140"/>
    </location>
</feature>
<organism evidence="3 4">
    <name type="scientific">Paraburkholderia tropica</name>
    <dbReference type="NCBI Taxonomy" id="92647"/>
    <lineage>
        <taxon>Bacteria</taxon>
        <taxon>Pseudomonadati</taxon>
        <taxon>Pseudomonadota</taxon>
        <taxon>Betaproteobacteria</taxon>
        <taxon>Burkholderiales</taxon>
        <taxon>Burkholderiaceae</taxon>
        <taxon>Paraburkholderia</taxon>
    </lineage>
</organism>
<keyword evidence="2" id="KW-0812">Transmembrane</keyword>
<feature type="region of interest" description="Disordered" evidence="1">
    <location>
        <begin position="305"/>
        <end position="329"/>
    </location>
</feature>
<dbReference type="RefSeq" id="WP_074981235.1">
    <property type="nucleotide sequence ID" value="NZ_CADFGN010000005.1"/>
</dbReference>
<comment type="caution">
    <text evidence="3">The sequence shown here is derived from an EMBL/GenBank/DDBJ whole genome shotgun (WGS) entry which is preliminary data.</text>
</comment>
<protein>
    <submittedName>
        <fullName evidence="3">Uncharacterized protein</fullName>
    </submittedName>
</protein>
<feature type="compositionally biased region" description="Basic residues" evidence="1">
    <location>
        <begin position="311"/>
        <end position="329"/>
    </location>
</feature>
<sequence length="329" mass="34839">MPEQLAGEMAWLGGGVLFAWLVCALAQLAALAPAWARREPARAKPRCRRAQDEVSKPARHAAFAIAFALLLTIPPGVLAASLMHGAAAVAVVEAGVMAGLWLGARHDLTKRARVAGVAGCLLGASAMVAAFASCLQWPAQNVVERVTLYAGATFGALLFGAAACAWSLSARGKAIRRWRARAPARNSDVILHAAAIVLCAALGYGFAIERIGASAEFGASVLVGACVLCAALGVRLMGGARRRSPHARQHALFAPPAPPTHYARFAGVPDEWLVAAFDSNASDAAYFDTWSADYATPPEWARAAQHASQHMPRRRRSRHRALRQRQGPH</sequence>
<evidence type="ECO:0000256" key="1">
    <source>
        <dbReference type="SAM" id="MobiDB-lite"/>
    </source>
</evidence>
<accession>A0AAQ1GB69</accession>
<proteinExistence type="predicted"/>
<keyword evidence="2" id="KW-0472">Membrane</keyword>
<dbReference type="EMBL" id="FNZM01000001">
    <property type="protein sequence ID" value="SEI89688.1"/>
    <property type="molecule type" value="Genomic_DNA"/>
</dbReference>